<proteinExistence type="predicted"/>
<evidence type="ECO:0000313" key="2">
    <source>
        <dbReference type="EMBL" id="QSS65415.1"/>
    </source>
</evidence>
<feature type="region of interest" description="Disordered" evidence="1">
    <location>
        <begin position="1"/>
        <end position="56"/>
    </location>
</feature>
<evidence type="ECO:0000256" key="1">
    <source>
        <dbReference type="SAM" id="MobiDB-lite"/>
    </source>
</evidence>
<evidence type="ECO:0000313" key="3">
    <source>
        <dbReference type="Proteomes" id="UP000663671"/>
    </source>
</evidence>
<reference evidence="2" key="1">
    <citation type="submission" date="2021-01" db="EMBL/GenBank/DDBJ databases">
        <title>Chromosome-level genome assembly of a human fungal pathogen reveals clustering of transcriptionally co-regulated genes.</title>
        <authorList>
            <person name="Voorhies M."/>
            <person name="Cohen S."/>
            <person name="Shea T.P."/>
            <person name="Petrus S."/>
            <person name="Munoz J.F."/>
            <person name="Poplawski S."/>
            <person name="Goldman W.E."/>
            <person name="Michael T."/>
            <person name="Cuomo C.A."/>
            <person name="Sil A."/>
            <person name="Beyhan S."/>
        </authorList>
    </citation>
    <scope>NUCLEOTIDE SEQUENCE</scope>
    <source>
        <strain evidence="2">WU24</strain>
    </source>
</reference>
<protein>
    <submittedName>
        <fullName evidence="2">Uncharacterized protein</fullName>
    </submittedName>
</protein>
<name>A0A8A1MHR5_AJECA</name>
<dbReference type="EMBL" id="CP069115">
    <property type="protein sequence ID" value="QSS65415.1"/>
    <property type="molecule type" value="Genomic_DNA"/>
</dbReference>
<dbReference type="AlphaFoldDB" id="A0A8A1MHR5"/>
<dbReference type="Proteomes" id="UP000663671">
    <property type="component" value="Chromosome 3"/>
</dbReference>
<sequence length="110" mass="11946">MARVNCDDGASMQQREGTDRPREEEERQKRGEVAAVVDDSAQEQTGSGLMTSGSTDKLFNHQGIDQASQSKLFSRGLSLFITTICNNVVTCPPRSIPTATPIDHSGFDTD</sequence>
<gene>
    <name evidence="2" type="ORF">I7I51_06258</name>
</gene>
<dbReference type="VEuPathDB" id="FungiDB:I7I51_06258"/>
<organism evidence="2 3">
    <name type="scientific">Ajellomyces capsulatus</name>
    <name type="common">Darling's disease fungus</name>
    <name type="synonym">Histoplasma capsulatum</name>
    <dbReference type="NCBI Taxonomy" id="5037"/>
    <lineage>
        <taxon>Eukaryota</taxon>
        <taxon>Fungi</taxon>
        <taxon>Dikarya</taxon>
        <taxon>Ascomycota</taxon>
        <taxon>Pezizomycotina</taxon>
        <taxon>Eurotiomycetes</taxon>
        <taxon>Eurotiomycetidae</taxon>
        <taxon>Onygenales</taxon>
        <taxon>Ajellomycetaceae</taxon>
        <taxon>Histoplasma</taxon>
    </lineage>
</organism>
<feature type="compositionally biased region" description="Polar residues" evidence="1">
    <location>
        <begin position="42"/>
        <end position="56"/>
    </location>
</feature>
<accession>A0A8A1MHR5</accession>
<feature type="compositionally biased region" description="Basic and acidic residues" evidence="1">
    <location>
        <begin position="16"/>
        <end position="32"/>
    </location>
</feature>